<gene>
    <name evidence="2" type="ORF">EYF80_025904</name>
</gene>
<accession>A0A4Z2HEX0</accession>
<dbReference type="Proteomes" id="UP000314294">
    <property type="component" value="Unassembled WGS sequence"/>
</dbReference>
<feature type="compositionally biased region" description="Basic residues" evidence="1">
    <location>
        <begin position="1"/>
        <end position="10"/>
    </location>
</feature>
<feature type="region of interest" description="Disordered" evidence="1">
    <location>
        <begin position="1"/>
        <end position="31"/>
    </location>
</feature>
<organism evidence="2 3">
    <name type="scientific">Liparis tanakae</name>
    <name type="common">Tanaka's snailfish</name>
    <dbReference type="NCBI Taxonomy" id="230148"/>
    <lineage>
        <taxon>Eukaryota</taxon>
        <taxon>Metazoa</taxon>
        <taxon>Chordata</taxon>
        <taxon>Craniata</taxon>
        <taxon>Vertebrata</taxon>
        <taxon>Euteleostomi</taxon>
        <taxon>Actinopterygii</taxon>
        <taxon>Neopterygii</taxon>
        <taxon>Teleostei</taxon>
        <taxon>Neoteleostei</taxon>
        <taxon>Acanthomorphata</taxon>
        <taxon>Eupercaria</taxon>
        <taxon>Perciformes</taxon>
        <taxon>Cottioidei</taxon>
        <taxon>Cottales</taxon>
        <taxon>Liparidae</taxon>
        <taxon>Liparis</taxon>
    </lineage>
</organism>
<comment type="caution">
    <text evidence="2">The sequence shown here is derived from an EMBL/GenBank/DDBJ whole genome shotgun (WGS) entry which is preliminary data.</text>
</comment>
<evidence type="ECO:0000313" key="3">
    <source>
        <dbReference type="Proteomes" id="UP000314294"/>
    </source>
</evidence>
<keyword evidence="3" id="KW-1185">Reference proteome</keyword>
<evidence type="ECO:0000256" key="1">
    <source>
        <dbReference type="SAM" id="MobiDB-lite"/>
    </source>
</evidence>
<proteinExistence type="predicted"/>
<evidence type="ECO:0000313" key="2">
    <source>
        <dbReference type="EMBL" id="TNN63845.1"/>
    </source>
</evidence>
<name>A0A4Z2HEX0_9TELE</name>
<protein>
    <submittedName>
        <fullName evidence="2">Uncharacterized protein</fullName>
    </submittedName>
</protein>
<dbReference type="EMBL" id="SRLO01000264">
    <property type="protein sequence ID" value="TNN63845.1"/>
    <property type="molecule type" value="Genomic_DNA"/>
</dbReference>
<feature type="compositionally biased region" description="Low complexity" evidence="1">
    <location>
        <begin position="17"/>
        <end position="29"/>
    </location>
</feature>
<reference evidence="2 3" key="1">
    <citation type="submission" date="2019-03" db="EMBL/GenBank/DDBJ databases">
        <title>First draft genome of Liparis tanakae, snailfish: a comprehensive survey of snailfish specific genes.</title>
        <authorList>
            <person name="Kim W."/>
            <person name="Song I."/>
            <person name="Jeong J.-H."/>
            <person name="Kim D."/>
            <person name="Kim S."/>
            <person name="Ryu S."/>
            <person name="Song J.Y."/>
            <person name="Lee S.K."/>
        </authorList>
    </citation>
    <scope>NUCLEOTIDE SEQUENCE [LARGE SCALE GENOMIC DNA]</scope>
    <source>
        <tissue evidence="2">Muscle</tissue>
    </source>
</reference>
<sequence length="79" mass="8679">MQYRRVRRLKSASEPLTTASSSDANTSSSVIPLGGRTAVHLWWKSRGLTLPALNFGNWLLMISASISGNSTLRDLFTKV</sequence>
<dbReference type="AlphaFoldDB" id="A0A4Z2HEX0"/>